<comment type="caution">
    <text evidence="7">The sequence shown here is derived from an EMBL/GenBank/DDBJ whole genome shotgun (WGS) entry which is preliminary data.</text>
</comment>
<dbReference type="PROSITE" id="PS51318">
    <property type="entry name" value="TAT"/>
    <property type="match status" value="1"/>
</dbReference>
<sequence>MKDMYFQPKHAAISRRSLLLAGLGTAMSAPFLASCAGFDTSGASAGEGTVGFLSTQFTPVEEKQRYEAVLKKFAKAPVAYNSVDPGVFSSTVSTQASAGNVKTSLLGGLHGELAPLAESLEDVDNLLRDLSGRGFTKEMLELTKVGGSASRYVPWMQATYVVAVNKKALEWLPSGVDVNDLTYEGYLAWAKAAKQGAGRPVFGMPAGPKGLHHRFYQGFLLPSFTGGQITTFRNEDAATAWTYMQELWSALTPASTNYDYMQEPLARGEVLVAWDHVARLVNAPANNPDEWMMVPAPRGPKGRGYMLIIAGLALPKNGKERDLAEKAIRALSEPLSQIETLRSNAFFPVVQTELPSDLTGAIALEAAAVRRQQRSAGALLALPPVGLGPKEGEVSQIFKNCFQQICLENRPIRQVLDTQATQLNTILQGLNVPCWEPDPISTKCEVA</sequence>
<dbReference type="Pfam" id="PF01547">
    <property type="entry name" value="SBP_bac_1"/>
    <property type="match status" value="1"/>
</dbReference>
<accession>A0ABU0PM48</accession>
<dbReference type="InterPro" id="IPR006059">
    <property type="entry name" value="SBP"/>
</dbReference>
<reference evidence="7 8" key="1">
    <citation type="submission" date="2023-07" db="EMBL/GenBank/DDBJ databases">
        <title>Comparative genomics of wheat-associated soil bacteria to identify genetic determinants of phenazine resistance.</title>
        <authorList>
            <person name="Mouncey N."/>
        </authorList>
    </citation>
    <scope>NUCLEOTIDE SEQUENCE [LARGE SCALE GENOMIC DNA]</scope>
    <source>
        <strain evidence="7 8">W1I3</strain>
    </source>
</reference>
<keyword evidence="4" id="KW-0564">Palmitate</keyword>
<evidence type="ECO:0000313" key="7">
    <source>
        <dbReference type="EMBL" id="MDQ0674331.1"/>
    </source>
</evidence>
<gene>
    <name evidence="7" type="ORF">QFZ36_001892</name>
</gene>
<dbReference type="InterPro" id="IPR006311">
    <property type="entry name" value="TAT_signal"/>
</dbReference>
<dbReference type="PANTHER" id="PTHR43649:SF33">
    <property type="entry name" value="POLYGALACTURONAN_RHAMNOGALACTURONAN-BINDING PROTEIN YTCQ"/>
    <property type="match status" value="1"/>
</dbReference>
<keyword evidence="2 6" id="KW-0732">Signal</keyword>
<feature type="chain" id="PRO_5046706586" evidence="6">
    <location>
        <begin position="34"/>
        <end position="447"/>
    </location>
</feature>
<evidence type="ECO:0000313" key="8">
    <source>
        <dbReference type="Proteomes" id="UP001236806"/>
    </source>
</evidence>
<dbReference type="EMBL" id="JAUSXB010000001">
    <property type="protein sequence ID" value="MDQ0674331.1"/>
    <property type="molecule type" value="Genomic_DNA"/>
</dbReference>
<evidence type="ECO:0000256" key="1">
    <source>
        <dbReference type="ARBA" id="ARBA00022475"/>
    </source>
</evidence>
<protein>
    <submittedName>
        <fullName evidence="7">Multiple sugar transport system substrate-binding protein</fullName>
    </submittedName>
</protein>
<proteinExistence type="predicted"/>
<dbReference type="PANTHER" id="PTHR43649">
    <property type="entry name" value="ARABINOSE-BINDING PROTEIN-RELATED"/>
    <property type="match status" value="1"/>
</dbReference>
<dbReference type="InterPro" id="IPR050490">
    <property type="entry name" value="Bact_solute-bd_prot1"/>
</dbReference>
<evidence type="ECO:0000256" key="6">
    <source>
        <dbReference type="SAM" id="SignalP"/>
    </source>
</evidence>
<evidence type="ECO:0000256" key="3">
    <source>
        <dbReference type="ARBA" id="ARBA00023136"/>
    </source>
</evidence>
<organism evidence="7 8">
    <name type="scientific">Pseudarthrobacter siccitolerans</name>
    <dbReference type="NCBI Taxonomy" id="861266"/>
    <lineage>
        <taxon>Bacteria</taxon>
        <taxon>Bacillati</taxon>
        <taxon>Actinomycetota</taxon>
        <taxon>Actinomycetes</taxon>
        <taxon>Micrococcales</taxon>
        <taxon>Micrococcaceae</taxon>
        <taxon>Pseudarthrobacter</taxon>
    </lineage>
</organism>
<keyword evidence="7" id="KW-0762">Sugar transport</keyword>
<dbReference type="PROSITE" id="PS51257">
    <property type="entry name" value="PROKAR_LIPOPROTEIN"/>
    <property type="match status" value="1"/>
</dbReference>
<keyword evidence="3" id="KW-0472">Membrane</keyword>
<keyword evidence="8" id="KW-1185">Reference proteome</keyword>
<evidence type="ECO:0000256" key="5">
    <source>
        <dbReference type="ARBA" id="ARBA00023288"/>
    </source>
</evidence>
<keyword evidence="7" id="KW-0813">Transport</keyword>
<feature type="signal peptide" evidence="6">
    <location>
        <begin position="1"/>
        <end position="33"/>
    </location>
</feature>
<dbReference type="Gene3D" id="3.40.190.10">
    <property type="entry name" value="Periplasmic binding protein-like II"/>
    <property type="match status" value="1"/>
</dbReference>
<keyword evidence="5" id="KW-0449">Lipoprotein</keyword>
<evidence type="ECO:0000256" key="4">
    <source>
        <dbReference type="ARBA" id="ARBA00023139"/>
    </source>
</evidence>
<keyword evidence="1" id="KW-1003">Cell membrane</keyword>
<dbReference type="SUPFAM" id="SSF53850">
    <property type="entry name" value="Periplasmic binding protein-like II"/>
    <property type="match status" value="1"/>
</dbReference>
<name>A0ABU0PM48_9MICC</name>
<evidence type="ECO:0000256" key="2">
    <source>
        <dbReference type="ARBA" id="ARBA00022729"/>
    </source>
</evidence>
<dbReference type="Proteomes" id="UP001236806">
    <property type="component" value="Unassembled WGS sequence"/>
</dbReference>